<evidence type="ECO:0000256" key="15">
    <source>
        <dbReference type="SAM" id="MobiDB-lite"/>
    </source>
</evidence>
<keyword evidence="9" id="KW-0822">Tryptophan biosynthesis</keyword>
<evidence type="ECO:0000256" key="8">
    <source>
        <dbReference type="ARBA" id="ARBA00022723"/>
    </source>
</evidence>
<comment type="cofactor">
    <cofactor evidence="1">
        <name>Mg(2+)</name>
        <dbReference type="ChEBI" id="CHEBI:18420"/>
    </cofactor>
</comment>
<dbReference type="AlphaFoldDB" id="A0AA35TBU1"/>
<dbReference type="Pfam" id="PF04715">
    <property type="entry name" value="Anth_synt_I_N"/>
    <property type="match status" value="1"/>
</dbReference>
<evidence type="ECO:0000256" key="4">
    <source>
        <dbReference type="ARBA" id="ARBA00011575"/>
    </source>
</evidence>
<comment type="catalytic activity">
    <reaction evidence="14">
        <text>chorismate + L-glutamine = anthranilate + pyruvate + L-glutamate + H(+)</text>
        <dbReference type="Rhea" id="RHEA:21732"/>
        <dbReference type="ChEBI" id="CHEBI:15361"/>
        <dbReference type="ChEBI" id="CHEBI:15378"/>
        <dbReference type="ChEBI" id="CHEBI:16567"/>
        <dbReference type="ChEBI" id="CHEBI:29748"/>
        <dbReference type="ChEBI" id="CHEBI:29985"/>
        <dbReference type="ChEBI" id="CHEBI:58359"/>
        <dbReference type="EC" id="4.1.3.27"/>
    </reaction>
</comment>
<dbReference type="EMBL" id="CASHTH010003372">
    <property type="protein sequence ID" value="CAI8044061.1"/>
    <property type="molecule type" value="Genomic_DNA"/>
</dbReference>
<dbReference type="GO" id="GO:0000162">
    <property type="term" value="P:L-tryptophan biosynthetic process"/>
    <property type="evidence" value="ECO:0007669"/>
    <property type="project" value="UniProtKB-KW"/>
</dbReference>
<keyword evidence="12" id="KW-0456">Lyase</keyword>
<dbReference type="SUPFAM" id="SSF56322">
    <property type="entry name" value="ADC synthase"/>
    <property type="match status" value="1"/>
</dbReference>
<keyword evidence="10" id="KW-0460">Magnesium</keyword>
<dbReference type="GO" id="GO:0046872">
    <property type="term" value="F:metal ion binding"/>
    <property type="evidence" value="ECO:0007669"/>
    <property type="project" value="UniProtKB-KW"/>
</dbReference>
<evidence type="ECO:0000256" key="9">
    <source>
        <dbReference type="ARBA" id="ARBA00022822"/>
    </source>
</evidence>
<gene>
    <name evidence="18" type="ORF">GBAR_LOCUS24451</name>
</gene>
<comment type="caution">
    <text evidence="18">The sequence shown here is derived from an EMBL/GenBank/DDBJ whole genome shotgun (WGS) entry which is preliminary data.</text>
</comment>
<evidence type="ECO:0000259" key="17">
    <source>
        <dbReference type="Pfam" id="PF04715"/>
    </source>
</evidence>
<comment type="similarity">
    <text evidence="3">Belongs to the anthranilate synthase component I family.</text>
</comment>
<feature type="domain" description="Anthranilate synthase component I N-terminal" evidence="17">
    <location>
        <begin position="28"/>
        <end position="156"/>
    </location>
</feature>
<accession>A0AA35TBU1</accession>
<evidence type="ECO:0000256" key="11">
    <source>
        <dbReference type="ARBA" id="ARBA00023141"/>
    </source>
</evidence>
<comment type="function">
    <text evidence="13">Part of a heterotetrameric complex that catalyzes the two-step biosynthesis of anthranilate, an intermediate in the biosynthesis of L-tryptophan. In the first step, the glutamine-binding beta subunit (TrpG) of anthranilate synthase (AS) provides the glutamine amidotransferase activity which generates ammonia as a substrate that, along with chorismate, is used in the second step, catalyzed by the large alpha subunit of AS (TrpE) to produce anthranilate. In the absence of TrpG, TrpE can synthesize anthranilate directly from chorismate and high concentrations of ammonia.</text>
</comment>
<evidence type="ECO:0000256" key="2">
    <source>
        <dbReference type="ARBA" id="ARBA00004873"/>
    </source>
</evidence>
<keyword evidence="19" id="KW-1185">Reference proteome</keyword>
<evidence type="ECO:0000256" key="10">
    <source>
        <dbReference type="ARBA" id="ARBA00022842"/>
    </source>
</evidence>
<evidence type="ECO:0000256" key="13">
    <source>
        <dbReference type="ARBA" id="ARBA00025634"/>
    </source>
</evidence>
<dbReference type="InterPro" id="IPR015890">
    <property type="entry name" value="Chorismate_C"/>
</dbReference>
<evidence type="ECO:0000256" key="12">
    <source>
        <dbReference type="ARBA" id="ARBA00023239"/>
    </source>
</evidence>
<feature type="region of interest" description="Disordered" evidence="15">
    <location>
        <begin position="294"/>
        <end position="318"/>
    </location>
</feature>
<evidence type="ECO:0000313" key="18">
    <source>
        <dbReference type="EMBL" id="CAI8044061.1"/>
    </source>
</evidence>
<evidence type="ECO:0000259" key="16">
    <source>
        <dbReference type="Pfam" id="PF00425"/>
    </source>
</evidence>
<evidence type="ECO:0000256" key="14">
    <source>
        <dbReference type="ARBA" id="ARBA00047683"/>
    </source>
</evidence>
<dbReference type="Proteomes" id="UP001174909">
    <property type="component" value="Unassembled WGS sequence"/>
</dbReference>
<dbReference type="GO" id="GO:0004049">
    <property type="term" value="F:anthranilate synthase activity"/>
    <property type="evidence" value="ECO:0007669"/>
    <property type="project" value="UniProtKB-EC"/>
</dbReference>
<dbReference type="PANTHER" id="PTHR11236">
    <property type="entry name" value="AMINOBENZOATE/ANTHRANILATE SYNTHASE"/>
    <property type="match status" value="1"/>
</dbReference>
<dbReference type="InterPro" id="IPR019999">
    <property type="entry name" value="Anth_synth_I-like"/>
</dbReference>
<dbReference type="Gene3D" id="3.60.120.10">
    <property type="entry name" value="Anthranilate synthase"/>
    <property type="match status" value="1"/>
</dbReference>
<protein>
    <recommendedName>
        <fullName evidence="6">Anthranilate synthase component 1</fullName>
        <ecNumber evidence="5">4.1.3.27</ecNumber>
    </recommendedName>
</protein>
<keyword evidence="11" id="KW-0057">Aromatic amino acid biosynthesis</keyword>
<dbReference type="PANTHER" id="PTHR11236:SF48">
    <property type="entry name" value="ISOCHORISMATE SYNTHASE MENF"/>
    <property type="match status" value="1"/>
</dbReference>
<evidence type="ECO:0000256" key="3">
    <source>
        <dbReference type="ARBA" id="ARBA00009562"/>
    </source>
</evidence>
<reference evidence="18" key="1">
    <citation type="submission" date="2023-03" db="EMBL/GenBank/DDBJ databases">
        <authorList>
            <person name="Steffen K."/>
            <person name="Cardenas P."/>
        </authorList>
    </citation>
    <scope>NUCLEOTIDE SEQUENCE</scope>
</reference>
<keyword evidence="7" id="KW-0028">Amino-acid biosynthesis</keyword>
<dbReference type="Pfam" id="PF00425">
    <property type="entry name" value="Chorismate_bind"/>
    <property type="match status" value="1"/>
</dbReference>
<evidence type="ECO:0000256" key="5">
    <source>
        <dbReference type="ARBA" id="ARBA00012266"/>
    </source>
</evidence>
<name>A0AA35TBU1_GEOBA</name>
<comment type="subunit">
    <text evidence="4">Heterotetramer consisting of two non-identical subunits: a beta subunit (TrpG) and a large alpha subunit (TrpE).</text>
</comment>
<dbReference type="PRINTS" id="PR00095">
    <property type="entry name" value="ANTSNTHASEI"/>
</dbReference>
<dbReference type="EC" id="4.1.3.27" evidence="5"/>
<comment type="pathway">
    <text evidence="2">Amino-acid biosynthesis; L-tryptophan biosynthesis; L-tryptophan from chorismate: step 1/5.</text>
</comment>
<proteinExistence type="inferred from homology"/>
<keyword evidence="8" id="KW-0479">Metal-binding</keyword>
<evidence type="ECO:0000256" key="7">
    <source>
        <dbReference type="ARBA" id="ARBA00022605"/>
    </source>
</evidence>
<dbReference type="InterPro" id="IPR005801">
    <property type="entry name" value="ADC_synthase"/>
</dbReference>
<dbReference type="InterPro" id="IPR006805">
    <property type="entry name" value="Anth_synth_I_N"/>
</dbReference>
<feature type="domain" description="Chorismate-utilising enzyme C-terminal" evidence="16">
    <location>
        <begin position="213"/>
        <end position="446"/>
    </location>
</feature>
<evidence type="ECO:0000256" key="1">
    <source>
        <dbReference type="ARBA" id="ARBA00001946"/>
    </source>
</evidence>
<sequence length="484" mass="54022">MYYPDLEQVKDLAHKGNLIPICREINADLDTPVSAYLKVARPPYSFLLESVEGGERMARYSFIGTEPESVIKTGRGQPLGRVDPLEPIERELGRYNLIEVPNIQRFNGGAVGYLSYESVNYFEELPTPSTDVLDVPESLFLMTMTYLVFDHIGHKISVVSHAHLNGDIERSYNEATARIDEIIRRLQSPLVMPVSSHSAPSQRLATTSNMTPEEFYDMVNHVKEYIVAGDVIQTVVSQRLSRPTTAEPFQIYRSLRAINPSPYMYYLELDGFQIVGASPEMLVQVENGIVSTNPIAGTRPRGADAAEDDANEEELRTDEKERAEHIMLVDLGRNDIGRVSEPGSVEVTQLMDVERYSHVMHLVSNVSGKLRKDYTNFDALRACFPAGTVSGAPKIRAMEIIAELEPDKRGPYAGAVGYFDFTGNMDTAIDIRTLVIKDGNSARSGGRRHRVRQHARLRVPETLHKASALMRAIDVAEEVGLARE</sequence>
<dbReference type="NCBIfam" id="TIGR00564">
    <property type="entry name" value="trpE_most"/>
    <property type="match status" value="1"/>
</dbReference>
<evidence type="ECO:0000313" key="19">
    <source>
        <dbReference type="Proteomes" id="UP001174909"/>
    </source>
</evidence>
<evidence type="ECO:0000256" key="6">
    <source>
        <dbReference type="ARBA" id="ARBA00020653"/>
    </source>
</evidence>
<dbReference type="InterPro" id="IPR005256">
    <property type="entry name" value="Anth_synth_I_PabB"/>
</dbReference>
<organism evidence="18 19">
    <name type="scientific">Geodia barretti</name>
    <name type="common">Barrett's horny sponge</name>
    <dbReference type="NCBI Taxonomy" id="519541"/>
    <lineage>
        <taxon>Eukaryota</taxon>
        <taxon>Metazoa</taxon>
        <taxon>Porifera</taxon>
        <taxon>Demospongiae</taxon>
        <taxon>Heteroscleromorpha</taxon>
        <taxon>Tetractinellida</taxon>
        <taxon>Astrophorina</taxon>
        <taxon>Geodiidae</taxon>
        <taxon>Geodia</taxon>
    </lineage>
</organism>